<keyword evidence="7" id="KW-0998">Cell outer membrane</keyword>
<evidence type="ECO:0000256" key="6">
    <source>
        <dbReference type="ARBA" id="ARBA00023136"/>
    </source>
</evidence>
<keyword evidence="8" id="KW-0175">Coiled coil</keyword>
<evidence type="ECO:0000256" key="3">
    <source>
        <dbReference type="ARBA" id="ARBA00022448"/>
    </source>
</evidence>
<keyword evidence="4" id="KW-1134">Transmembrane beta strand</keyword>
<name>A0A4S3K854_9GAMM</name>
<comment type="similarity">
    <text evidence="2">Belongs to the outer membrane factor (OMF) (TC 1.B.17) family.</text>
</comment>
<reference evidence="10 11" key="1">
    <citation type="submission" date="2019-03" db="EMBL/GenBank/DDBJ databases">
        <title>Genomic Encyclopedia of Type Strains, Phase IV (KMG-IV): sequencing the most valuable type-strain genomes for metagenomic binning, comparative biology and taxonomic classification.</title>
        <authorList>
            <person name="Goeker M."/>
        </authorList>
    </citation>
    <scope>NUCLEOTIDE SEQUENCE [LARGE SCALE GENOMIC DNA]</scope>
    <source>
        <strain evidence="10 11">DSM 26377</strain>
    </source>
</reference>
<dbReference type="NCBIfam" id="TIGR01844">
    <property type="entry name" value="type_I_sec_TolC"/>
    <property type="match status" value="1"/>
</dbReference>
<dbReference type="EMBL" id="SOBT01000008">
    <property type="protein sequence ID" value="TDU32045.1"/>
    <property type="molecule type" value="Genomic_DNA"/>
</dbReference>
<accession>A0A4S3K854</accession>
<dbReference type="AlphaFoldDB" id="A0A4S3K854"/>
<dbReference type="Pfam" id="PF02321">
    <property type="entry name" value="OEP"/>
    <property type="match status" value="2"/>
</dbReference>
<dbReference type="GO" id="GO:0015288">
    <property type="term" value="F:porin activity"/>
    <property type="evidence" value="ECO:0007669"/>
    <property type="project" value="TreeGrafter"/>
</dbReference>
<gene>
    <name evidence="10" type="ORF">DFR24_1433</name>
</gene>
<dbReference type="InterPro" id="IPR003423">
    <property type="entry name" value="OMP_efflux"/>
</dbReference>
<dbReference type="PANTHER" id="PTHR30026">
    <property type="entry name" value="OUTER MEMBRANE PROTEIN TOLC"/>
    <property type="match status" value="1"/>
</dbReference>
<dbReference type="GO" id="GO:0015562">
    <property type="term" value="F:efflux transmembrane transporter activity"/>
    <property type="evidence" value="ECO:0007669"/>
    <property type="project" value="InterPro"/>
</dbReference>
<organism evidence="10 11">
    <name type="scientific">Panacagrimonas perspica</name>
    <dbReference type="NCBI Taxonomy" id="381431"/>
    <lineage>
        <taxon>Bacteria</taxon>
        <taxon>Pseudomonadati</taxon>
        <taxon>Pseudomonadota</taxon>
        <taxon>Gammaproteobacteria</taxon>
        <taxon>Nevskiales</taxon>
        <taxon>Nevskiaceae</taxon>
        <taxon>Panacagrimonas</taxon>
    </lineage>
</organism>
<feature type="chain" id="PRO_5030100214" evidence="9">
    <location>
        <begin position="24"/>
        <end position="471"/>
    </location>
</feature>
<evidence type="ECO:0000256" key="4">
    <source>
        <dbReference type="ARBA" id="ARBA00022452"/>
    </source>
</evidence>
<feature type="coiled-coil region" evidence="8">
    <location>
        <begin position="138"/>
        <end position="197"/>
    </location>
</feature>
<proteinExistence type="inferred from homology"/>
<evidence type="ECO:0000256" key="8">
    <source>
        <dbReference type="SAM" id="Coils"/>
    </source>
</evidence>
<keyword evidence="3" id="KW-0813">Transport</keyword>
<keyword evidence="5" id="KW-0812">Transmembrane</keyword>
<keyword evidence="9" id="KW-0732">Signal</keyword>
<dbReference type="PANTHER" id="PTHR30026:SF20">
    <property type="entry name" value="OUTER MEMBRANE PROTEIN TOLC"/>
    <property type="match status" value="1"/>
</dbReference>
<protein>
    <submittedName>
        <fullName evidence="10">Outer membrane protein</fullName>
    </submittedName>
</protein>
<comment type="subcellular location">
    <subcellularLocation>
        <location evidence="1">Cell outer membrane</location>
    </subcellularLocation>
</comment>
<dbReference type="GO" id="GO:0009279">
    <property type="term" value="C:cell outer membrane"/>
    <property type="evidence" value="ECO:0007669"/>
    <property type="project" value="UniProtKB-SubCell"/>
</dbReference>
<evidence type="ECO:0000256" key="5">
    <source>
        <dbReference type="ARBA" id="ARBA00022692"/>
    </source>
</evidence>
<sequence>MNRSAPARSLASHLGWLWASALAGLALPLAAVSAQVDTERQALDSTSLLTTYTEALTHNAAYRAQLSATRAVAELERAAVGRLLPQVGLGASYDYGYQEVKGDYYSVANVRADDDYGKGLAGVKLSQPLYQPDLWISRDQAGLKLSQARFALEKAEDELLIDVVGAYLAVLSAQDARRLAQAESAAVERQLKQIRARGEAGLALEADVLAASAQHSTALANLVQAEGQVDIAGSTLDLTVGRPVRNLRALPEGMVLSRPEPADSQSWVVRARSQNLDVVQARIAAQIAELDAEKARYARMPKIQAVGSATYLDLDGGISGERSEKEARIGVDFVLPLYSGGTIQAAIAAAEAGVEGAQALIEAAEGKAERDARQAFTSLLNSLNKVPARWDAVLAARASEEATMSGFDAGTRTNADVLRSLEERFDAERTYSDARYLYILDSLRLKLAAGNLVAADLAPFDRLLRTASESP</sequence>
<keyword evidence="6" id="KW-0472">Membrane</keyword>
<dbReference type="GO" id="GO:1990281">
    <property type="term" value="C:efflux pump complex"/>
    <property type="evidence" value="ECO:0007669"/>
    <property type="project" value="TreeGrafter"/>
</dbReference>
<evidence type="ECO:0000313" key="11">
    <source>
        <dbReference type="Proteomes" id="UP000295341"/>
    </source>
</evidence>
<feature type="signal peptide" evidence="9">
    <location>
        <begin position="1"/>
        <end position="23"/>
    </location>
</feature>
<dbReference type="InterPro" id="IPR051906">
    <property type="entry name" value="TolC-like"/>
</dbReference>
<dbReference type="RefSeq" id="WP_133880581.1">
    <property type="nucleotide sequence ID" value="NZ_MWIN01000004.1"/>
</dbReference>
<evidence type="ECO:0000256" key="7">
    <source>
        <dbReference type="ARBA" id="ARBA00023237"/>
    </source>
</evidence>
<dbReference type="SUPFAM" id="SSF56954">
    <property type="entry name" value="Outer membrane efflux proteins (OEP)"/>
    <property type="match status" value="1"/>
</dbReference>
<dbReference type="InterPro" id="IPR010130">
    <property type="entry name" value="T1SS_OMP_TolC"/>
</dbReference>
<dbReference type="OrthoDB" id="9813458at2"/>
<evidence type="ECO:0000313" key="10">
    <source>
        <dbReference type="EMBL" id="TDU32045.1"/>
    </source>
</evidence>
<evidence type="ECO:0000256" key="2">
    <source>
        <dbReference type="ARBA" id="ARBA00007613"/>
    </source>
</evidence>
<dbReference type="Gene3D" id="1.20.1600.10">
    <property type="entry name" value="Outer membrane efflux proteins (OEP)"/>
    <property type="match status" value="1"/>
</dbReference>
<evidence type="ECO:0000256" key="9">
    <source>
        <dbReference type="SAM" id="SignalP"/>
    </source>
</evidence>
<keyword evidence="11" id="KW-1185">Reference proteome</keyword>
<comment type="caution">
    <text evidence="10">The sequence shown here is derived from an EMBL/GenBank/DDBJ whole genome shotgun (WGS) entry which is preliminary data.</text>
</comment>
<evidence type="ECO:0000256" key="1">
    <source>
        <dbReference type="ARBA" id="ARBA00004442"/>
    </source>
</evidence>
<dbReference type="Proteomes" id="UP000295341">
    <property type="component" value="Unassembled WGS sequence"/>
</dbReference>